<comment type="function">
    <text evidence="1">Involved in endocytosis.</text>
</comment>
<dbReference type="GeneID" id="33558563"/>
<dbReference type="RefSeq" id="XP_021868973.1">
    <property type="nucleotide sequence ID" value="XM_022016754.1"/>
</dbReference>
<feature type="region of interest" description="Disordered" evidence="3">
    <location>
        <begin position="931"/>
        <end position="1056"/>
    </location>
</feature>
<dbReference type="InterPro" id="IPR011990">
    <property type="entry name" value="TPR-like_helical_dom_sf"/>
</dbReference>
<evidence type="ECO:0000313" key="5">
    <source>
        <dbReference type="Proteomes" id="UP000193218"/>
    </source>
</evidence>
<dbReference type="SUPFAM" id="SSF48452">
    <property type="entry name" value="TPR-like"/>
    <property type="match status" value="2"/>
</dbReference>
<feature type="region of interest" description="Disordered" evidence="3">
    <location>
        <begin position="540"/>
        <end position="587"/>
    </location>
</feature>
<sequence>MASSHVPGSSATQHVSVSPGTTASSPKAGHYRTSLEAALLKGNWTDGSAGKAPNGTDLSWSELIRKWGKHTGGDVSLLHHLRNISILYAAPTSHPSSSKTYFTLHPHDSSSSSERFNQHGLPASAVPGPSEGESHSTGARSSLHIPHPHLRRSKSHTEIKETEDESSPLAITTSNTFAVPDTSRGDDDGPEEEAWSSGPSWWTGASLDKTEEIEKGIKEIEAIISSGKLSAEQLQIARTVLAQHLSAIGRHEEVLSRLESAGNHPNASEDSISLLSRIRAACLRGIALELSPSADDEAAITAYTSTIGLLARSQLSVPVPAYMTSSSKSPASAPFDSRLELYRWLSTSLSRASILAARQPHTTSRLLPILRTYHAYADSWGSSFRPIQRQRMILLYLRALYAGYPPAGVPCTSPYLLDGSIPVPTADARTTWRSEVMEALRQARQLLAATTTFPRAGSINHPVAAFVDLVAALADKCPLLSRDAISVMWWAMSYTFQSLSVLRHLTRLLAAVGDSEDSRRTFELYVKLVLKDRETHQPEVTLQLKRRPTEDEAAPTAVIQQDAARAEQAKEESDGKGPSQQAEAQSESDQDFVGCLLVGARLLLRNLGDAEEAWRYVCLAGDVIRNASQGGETWLSPRIRGEVEECKGIIRMAMGMRAGDPVTRPSYQAQALNHLSLATELDKTSATAFYHLSYCQAEARSIDAATDSIRRALELESKNIQSWHLLSLLLTAQGDWEAAAKAGEAGVSVWEQEEEREMRESEGSGVGGNPDGQNPTVDAKDFAVIDGQSAPVISASTIGIASNNEPLLLPSGEFKPTRVMTAPNYPPSVTRVVRLEQVIRLRMTLNVIAEKLHGPELAMLKQQELFSFFSARSGKNRGQAGGISKVLPSSMSSMSFGAPATHAEGKPVEESFVDLTLDADHAEAGRMEIETVAVQPPTPVVSQSVPLFPESHPPSGSTAPESARRSLESPGESSPITSDTDSPRSSTPGSVQPPRGPRRRSFTGGRSLSGTKRLVAKHLHVPQSRSRPSSVRRPSDKQDQLSLNRSRTASSSSAALSIAPTAVHSHFRQSAGNARLPPPPPIIQTPDHGRTPAESRILSNLWLMSAATFRRWGKLEQSLVSIEEAEVLDPENHLVWVQLGLYYCALPVPEHEAALPAFTKAILLKPDHPPGIVALAKLYLSTGSIDLAHGLLNQVTQDFGWDSADAWFYLGKCCEMQERHERAREFWTFALGLEETRPARRWSDSVDRWL</sequence>
<gene>
    <name evidence="4" type="ORF">BD324DRAFT_634724</name>
</gene>
<comment type="caution">
    <text evidence="4">The sequence shown here is derived from an EMBL/GenBank/DDBJ whole genome shotgun (WGS) entry which is preliminary data.</text>
</comment>
<dbReference type="EMBL" id="NBSH01000013">
    <property type="protein sequence ID" value="ORX34731.1"/>
    <property type="molecule type" value="Genomic_DNA"/>
</dbReference>
<feature type="compositionally biased region" description="Basic and acidic residues" evidence="3">
    <location>
        <begin position="564"/>
        <end position="575"/>
    </location>
</feature>
<protein>
    <recommendedName>
        <fullName evidence="6">Tetratricopeptide repeat-domain-containing protein</fullName>
    </recommendedName>
</protein>
<dbReference type="InParanoid" id="A0A1Y1U9M0"/>
<name>A0A1Y1U9M0_9TREE</name>
<evidence type="ECO:0000256" key="2">
    <source>
        <dbReference type="ARBA" id="ARBA00038251"/>
    </source>
</evidence>
<feature type="compositionally biased region" description="Low complexity" evidence="3">
    <location>
        <begin position="1021"/>
        <end position="1032"/>
    </location>
</feature>
<evidence type="ECO:0000256" key="3">
    <source>
        <dbReference type="SAM" id="MobiDB-lite"/>
    </source>
</evidence>
<evidence type="ECO:0000256" key="1">
    <source>
        <dbReference type="ARBA" id="ARBA00002550"/>
    </source>
</evidence>
<comment type="similarity">
    <text evidence="2">Belongs to the YPP1 family.</text>
</comment>
<keyword evidence="5" id="KW-1185">Reference proteome</keyword>
<reference evidence="4 5" key="1">
    <citation type="submission" date="2017-03" db="EMBL/GenBank/DDBJ databases">
        <title>Widespread Adenine N6-methylation of Active Genes in Fungi.</title>
        <authorList>
            <consortium name="DOE Joint Genome Institute"/>
            <person name="Mondo S.J."/>
            <person name="Dannebaum R.O."/>
            <person name="Kuo R.C."/>
            <person name="Louie K.B."/>
            <person name="Bewick A.J."/>
            <person name="Labutti K."/>
            <person name="Haridas S."/>
            <person name="Kuo A."/>
            <person name="Salamov A."/>
            <person name="Ahrendt S.R."/>
            <person name="Lau R."/>
            <person name="Bowen B.P."/>
            <person name="Lipzen A."/>
            <person name="Sullivan W."/>
            <person name="Andreopoulos W.B."/>
            <person name="Clum A."/>
            <person name="Lindquist E."/>
            <person name="Daum C."/>
            <person name="Northen T.R."/>
            <person name="Ramamoorthy G."/>
            <person name="Schmitz R.J."/>
            <person name="Gryganskyi A."/>
            <person name="Culley D."/>
            <person name="Magnuson J."/>
            <person name="James T.Y."/>
            <person name="O'Malley M.A."/>
            <person name="Stajich J.E."/>
            <person name="Spatafora J.W."/>
            <person name="Visel A."/>
            <person name="Grigoriev I.V."/>
        </authorList>
    </citation>
    <scope>NUCLEOTIDE SEQUENCE [LARGE SCALE GENOMIC DNA]</scope>
    <source>
        <strain evidence="4 5">NRRL Y-17943</strain>
    </source>
</reference>
<dbReference type="PANTHER" id="PTHR23083">
    <property type="entry name" value="TETRATRICOPEPTIDE REPEAT PROTEIN, TPR"/>
    <property type="match status" value="1"/>
</dbReference>
<dbReference type="OrthoDB" id="29013at2759"/>
<evidence type="ECO:0000313" key="4">
    <source>
        <dbReference type="EMBL" id="ORX34731.1"/>
    </source>
</evidence>
<feature type="compositionally biased region" description="Low complexity" evidence="3">
    <location>
        <begin position="1041"/>
        <end position="1056"/>
    </location>
</feature>
<feature type="region of interest" description="Disordered" evidence="3">
    <location>
        <begin position="94"/>
        <end position="207"/>
    </location>
</feature>
<dbReference type="Gene3D" id="1.25.40.10">
    <property type="entry name" value="Tetratricopeptide repeat domain"/>
    <property type="match status" value="2"/>
</dbReference>
<dbReference type="Proteomes" id="UP000193218">
    <property type="component" value="Unassembled WGS sequence"/>
</dbReference>
<feature type="compositionally biased region" description="Polar residues" evidence="3">
    <location>
        <begin position="1"/>
        <end position="25"/>
    </location>
</feature>
<proteinExistence type="inferred from homology"/>
<feature type="compositionally biased region" description="Low complexity" evidence="3">
    <location>
        <begin position="973"/>
        <end position="990"/>
    </location>
</feature>
<dbReference type="PANTHER" id="PTHR23083:SF464">
    <property type="entry name" value="TETRATRICOPEPTIDE REPEAT DOMAIN 7, ISOFORM A"/>
    <property type="match status" value="1"/>
</dbReference>
<organism evidence="4 5">
    <name type="scientific">Kockovaella imperatae</name>
    <dbReference type="NCBI Taxonomy" id="4999"/>
    <lineage>
        <taxon>Eukaryota</taxon>
        <taxon>Fungi</taxon>
        <taxon>Dikarya</taxon>
        <taxon>Basidiomycota</taxon>
        <taxon>Agaricomycotina</taxon>
        <taxon>Tremellomycetes</taxon>
        <taxon>Tremellales</taxon>
        <taxon>Cuniculitremaceae</taxon>
        <taxon>Kockovaella</taxon>
    </lineage>
</organism>
<accession>A0A1Y1U9M0</accession>
<feature type="compositionally biased region" description="Low complexity" evidence="3">
    <location>
        <begin position="931"/>
        <end position="946"/>
    </location>
</feature>
<dbReference type="SMART" id="SM00028">
    <property type="entry name" value="TPR"/>
    <property type="match status" value="5"/>
</dbReference>
<feature type="region of interest" description="Disordered" evidence="3">
    <location>
        <begin position="1"/>
        <end position="29"/>
    </location>
</feature>
<feature type="region of interest" description="Disordered" evidence="3">
    <location>
        <begin position="752"/>
        <end position="774"/>
    </location>
</feature>
<dbReference type="STRING" id="4999.A0A1Y1U9M0"/>
<dbReference type="InterPro" id="IPR019734">
    <property type="entry name" value="TPR_rpt"/>
</dbReference>
<evidence type="ECO:0008006" key="6">
    <source>
        <dbReference type="Google" id="ProtNLM"/>
    </source>
</evidence>
<dbReference type="AlphaFoldDB" id="A0A1Y1U9M0"/>
<dbReference type="InterPro" id="IPR051722">
    <property type="entry name" value="Endocytosis_PI4K-reg_protein"/>
</dbReference>